<dbReference type="GO" id="GO:0016020">
    <property type="term" value="C:membrane"/>
    <property type="evidence" value="ECO:0007669"/>
    <property type="project" value="InterPro"/>
</dbReference>
<comment type="caution">
    <text evidence="2">The sequence shown here is derived from an EMBL/GenBank/DDBJ whole genome shotgun (WGS) entry which is preliminary data.</text>
</comment>
<sequence>MIPWLHRPIIFDIRTRPRSVPSITEIKDLQTINITLHYEERVSPSIINEPQFDAIELITQRTLISQHVSELLTERGAQFDLLIDDISITHLSFRPEFTSAVELKQRFLVEKSKLIRIKFTEQSRQANVIAAEGDVRAADLIGKALDEVGDGNQNYINARFRSPFANYLPHLALSQIATAHFQLVLSCDHHFGIDSIPIGICYTETDDHGFSRPRLFTAVPLINQYPIGSILLENPYYGLRKPPDLLHWYQKMKLTSAILHGFSLGRHMASLAFTKWPDPPSRQFYENKASQTFYDFLREQNRPIDSNKIVFDLIKDMMRLLMDEFISLYNYSRSVQSNISNAMFIACTHDGYVLRDGIPHMNDVMLLLKCYNDKNQM</sequence>
<proteinExistence type="inferred from homology"/>
<dbReference type="CDD" id="cd03401">
    <property type="entry name" value="SPFH_prohibitin"/>
    <property type="match status" value="1"/>
</dbReference>
<evidence type="ECO:0000256" key="1">
    <source>
        <dbReference type="ARBA" id="ARBA00009658"/>
    </source>
</evidence>
<dbReference type="Proteomes" id="UP000663864">
    <property type="component" value="Unassembled WGS sequence"/>
</dbReference>
<dbReference type="InterPro" id="IPR000163">
    <property type="entry name" value="Prohibitin"/>
</dbReference>
<dbReference type="EMBL" id="CAJNOT010000262">
    <property type="protein sequence ID" value="CAF0917858.1"/>
    <property type="molecule type" value="Genomic_DNA"/>
</dbReference>
<comment type="similarity">
    <text evidence="1">Belongs to the prohibitin family.</text>
</comment>
<gene>
    <name evidence="2" type="ORF">ZHD862_LOCUS8228</name>
</gene>
<dbReference type="InterPro" id="IPR019149">
    <property type="entry name" value="ABHD18"/>
</dbReference>
<organism evidence="2 3">
    <name type="scientific">Rotaria sordida</name>
    <dbReference type="NCBI Taxonomy" id="392033"/>
    <lineage>
        <taxon>Eukaryota</taxon>
        <taxon>Metazoa</taxon>
        <taxon>Spiralia</taxon>
        <taxon>Gnathifera</taxon>
        <taxon>Rotifera</taxon>
        <taxon>Eurotatoria</taxon>
        <taxon>Bdelloidea</taxon>
        <taxon>Philodinida</taxon>
        <taxon>Philodinidae</taxon>
        <taxon>Rotaria</taxon>
    </lineage>
</organism>
<accession>A0A814AWT3</accession>
<dbReference type="GO" id="GO:0005739">
    <property type="term" value="C:mitochondrion"/>
    <property type="evidence" value="ECO:0007669"/>
    <property type="project" value="TreeGrafter"/>
</dbReference>
<protein>
    <submittedName>
        <fullName evidence="2">Uncharacterized protein</fullName>
    </submittedName>
</protein>
<dbReference type="PANTHER" id="PTHR23222:SF0">
    <property type="entry name" value="PROHIBITIN 1"/>
    <property type="match status" value="1"/>
</dbReference>
<dbReference type="GO" id="GO:0007005">
    <property type="term" value="P:mitochondrion organization"/>
    <property type="evidence" value="ECO:0007669"/>
    <property type="project" value="TreeGrafter"/>
</dbReference>
<evidence type="ECO:0000313" key="2">
    <source>
        <dbReference type="EMBL" id="CAF0917858.1"/>
    </source>
</evidence>
<name>A0A814AWT3_9BILA</name>
<evidence type="ECO:0000313" key="3">
    <source>
        <dbReference type="Proteomes" id="UP000663864"/>
    </source>
</evidence>
<dbReference type="Pfam" id="PF09752">
    <property type="entry name" value="ABHD18"/>
    <property type="match status" value="1"/>
</dbReference>
<dbReference type="AlphaFoldDB" id="A0A814AWT3"/>
<reference evidence="2" key="1">
    <citation type="submission" date="2021-02" db="EMBL/GenBank/DDBJ databases">
        <authorList>
            <person name="Nowell W R."/>
        </authorList>
    </citation>
    <scope>NUCLEOTIDE SEQUENCE</scope>
</reference>
<dbReference type="PANTHER" id="PTHR23222">
    <property type="entry name" value="PROHIBITIN"/>
    <property type="match status" value="1"/>
</dbReference>